<feature type="signal peptide" evidence="1">
    <location>
        <begin position="1"/>
        <end position="18"/>
    </location>
</feature>
<evidence type="ECO:0000313" key="2">
    <source>
        <dbReference type="EMBL" id="NMM42595.1"/>
    </source>
</evidence>
<keyword evidence="3" id="KW-1185">Reference proteome</keyword>
<comment type="caution">
    <text evidence="2">The sequence shown here is derived from an EMBL/GenBank/DDBJ whole genome shotgun (WGS) entry which is preliminary data.</text>
</comment>
<dbReference type="EMBL" id="JABBMT010000045">
    <property type="protein sequence ID" value="NMM42595.1"/>
    <property type="molecule type" value="Genomic_DNA"/>
</dbReference>
<gene>
    <name evidence="2" type="ORF">HHO47_17720</name>
</gene>
<reference evidence="2" key="1">
    <citation type="submission" date="2020-04" db="EMBL/GenBank/DDBJ databases">
        <title>Genome Sequencing for Pseudoaltermonas arctica.</title>
        <authorList>
            <person name="Elkins N.S."/>
        </authorList>
    </citation>
    <scope>NUCLEOTIDE SEQUENCE [LARGE SCALE GENOMIC DNA]</scope>
    <source>
        <strain evidence="2">NEC-BIFX-2020_0012</strain>
    </source>
</reference>
<proteinExistence type="predicted"/>
<keyword evidence="1" id="KW-0732">Signal</keyword>
<dbReference type="RefSeq" id="WP_169021497.1">
    <property type="nucleotide sequence ID" value="NZ_JABBMT010000045.1"/>
</dbReference>
<sequence length="272" mass="31561">MKYLMLMGFVFISFGAFSAPLDDCDKPNQPDHYYEVCPIKVLITGKSKIEGEEELLISGKMFEVKYYASLFTETKKQGALTLSTKKNVKVNKLDINLRFEDCDQKNCNLSDYKEHLQHLVGDISIFFKAMVGNANRKKIEDNLKNRLLELDRSISFSDITTAVDLFLKASNKPVFFKFLNPHGNVIAYIRADIDLNGYVKLSEFIYRVVEGNETSWLGNRDYDLNASDAMWDFLWERQLRRVKRCVNTIVQVRNMNGNLESFPSTQCWYIYN</sequence>
<organism evidence="2 3">
    <name type="scientific">Pseudoalteromonas arctica</name>
    <dbReference type="NCBI Taxonomy" id="394751"/>
    <lineage>
        <taxon>Bacteria</taxon>
        <taxon>Pseudomonadati</taxon>
        <taxon>Pseudomonadota</taxon>
        <taxon>Gammaproteobacteria</taxon>
        <taxon>Alteromonadales</taxon>
        <taxon>Pseudoalteromonadaceae</taxon>
        <taxon>Pseudoalteromonas</taxon>
    </lineage>
</organism>
<evidence type="ECO:0000256" key="1">
    <source>
        <dbReference type="SAM" id="SignalP"/>
    </source>
</evidence>
<protein>
    <submittedName>
        <fullName evidence="2">Uncharacterized protein</fullName>
    </submittedName>
</protein>
<dbReference type="AlphaFoldDB" id="A0A7Y0DVX9"/>
<dbReference type="Proteomes" id="UP000570493">
    <property type="component" value="Unassembled WGS sequence"/>
</dbReference>
<accession>A0A7Y0DVX9</accession>
<feature type="chain" id="PRO_5030552670" evidence="1">
    <location>
        <begin position="19"/>
        <end position="272"/>
    </location>
</feature>
<evidence type="ECO:0000313" key="3">
    <source>
        <dbReference type="Proteomes" id="UP000570493"/>
    </source>
</evidence>
<name>A0A7Y0DVX9_9GAMM</name>